<organism evidence="2">
    <name type="scientific">Sipha flava</name>
    <name type="common">yellow sugarcane aphid</name>
    <dbReference type="NCBI Taxonomy" id="143950"/>
    <lineage>
        <taxon>Eukaryota</taxon>
        <taxon>Metazoa</taxon>
        <taxon>Ecdysozoa</taxon>
        <taxon>Arthropoda</taxon>
        <taxon>Hexapoda</taxon>
        <taxon>Insecta</taxon>
        <taxon>Pterygota</taxon>
        <taxon>Neoptera</taxon>
        <taxon>Paraneoptera</taxon>
        <taxon>Hemiptera</taxon>
        <taxon>Sternorrhyncha</taxon>
        <taxon>Aphidomorpha</taxon>
        <taxon>Aphidoidea</taxon>
        <taxon>Aphididae</taxon>
        <taxon>Sipha</taxon>
    </lineage>
</organism>
<dbReference type="AlphaFoldDB" id="A0A2S2R934"/>
<feature type="region of interest" description="Disordered" evidence="1">
    <location>
        <begin position="1"/>
        <end position="101"/>
    </location>
</feature>
<evidence type="ECO:0000313" key="2">
    <source>
        <dbReference type="EMBL" id="MBY86485.1"/>
    </source>
</evidence>
<sequence>MSSSHNNNPISPKYKRNKEKKTISPLKISKISKPLLNQTSINSPTEPSDNENEWQISSHQKRLNSPGLSPNPKISNHQNNSQNIFSTPNRFSPLYSRCQIN</sequence>
<evidence type="ECO:0000256" key="1">
    <source>
        <dbReference type="SAM" id="MobiDB-lite"/>
    </source>
</evidence>
<name>A0A2S2R934_9HEMI</name>
<dbReference type="EMBL" id="GGMS01017282">
    <property type="protein sequence ID" value="MBY86485.1"/>
    <property type="molecule type" value="Transcribed_RNA"/>
</dbReference>
<reference evidence="2" key="1">
    <citation type="submission" date="2018-04" db="EMBL/GenBank/DDBJ databases">
        <title>Transcriptome assembly of Sipha flava.</title>
        <authorList>
            <person name="Scully E.D."/>
            <person name="Geib S.M."/>
            <person name="Palmer N.A."/>
            <person name="Koch K."/>
            <person name="Bradshaw J."/>
            <person name="Heng-Moss T."/>
            <person name="Sarath G."/>
        </authorList>
    </citation>
    <scope>NUCLEOTIDE SEQUENCE</scope>
</reference>
<feature type="compositionally biased region" description="Polar residues" evidence="1">
    <location>
        <begin position="66"/>
        <end position="90"/>
    </location>
</feature>
<protein>
    <submittedName>
        <fullName evidence="2">Uncharacterized protein</fullName>
    </submittedName>
</protein>
<accession>A0A2S2R934</accession>
<proteinExistence type="predicted"/>
<gene>
    <name evidence="2" type="ORF">g.14578</name>
</gene>
<feature type="compositionally biased region" description="Polar residues" evidence="1">
    <location>
        <begin position="35"/>
        <end position="58"/>
    </location>
</feature>
<feature type="compositionally biased region" description="Polar residues" evidence="1">
    <location>
        <begin position="1"/>
        <end position="10"/>
    </location>
</feature>